<proteinExistence type="predicted"/>
<name>D7FYY0_ECTSI</name>
<dbReference type="OrthoDB" id="286734at2759"/>
<dbReference type="InParanoid" id="D7FYY0"/>
<reference evidence="2 3" key="1">
    <citation type="journal article" date="2010" name="Nature">
        <title>The Ectocarpus genome and the independent evolution of multicellularity in brown algae.</title>
        <authorList>
            <person name="Cock J.M."/>
            <person name="Sterck L."/>
            <person name="Rouze P."/>
            <person name="Scornet D."/>
            <person name="Allen A.E."/>
            <person name="Amoutzias G."/>
            <person name="Anthouard V."/>
            <person name="Artiguenave F."/>
            <person name="Aury J.M."/>
            <person name="Badger J.H."/>
            <person name="Beszteri B."/>
            <person name="Billiau K."/>
            <person name="Bonnet E."/>
            <person name="Bothwell J.H."/>
            <person name="Bowler C."/>
            <person name="Boyen C."/>
            <person name="Brownlee C."/>
            <person name="Carrano C.J."/>
            <person name="Charrier B."/>
            <person name="Cho G.Y."/>
            <person name="Coelho S.M."/>
            <person name="Collen J."/>
            <person name="Corre E."/>
            <person name="Da Silva C."/>
            <person name="Delage L."/>
            <person name="Delaroque N."/>
            <person name="Dittami S.M."/>
            <person name="Doulbeau S."/>
            <person name="Elias M."/>
            <person name="Farnham G."/>
            <person name="Gachon C.M."/>
            <person name="Gschloessl B."/>
            <person name="Heesch S."/>
            <person name="Jabbari K."/>
            <person name="Jubin C."/>
            <person name="Kawai H."/>
            <person name="Kimura K."/>
            <person name="Kloareg B."/>
            <person name="Kupper F.C."/>
            <person name="Lang D."/>
            <person name="Le Bail A."/>
            <person name="Leblanc C."/>
            <person name="Lerouge P."/>
            <person name="Lohr M."/>
            <person name="Lopez P.J."/>
            <person name="Martens C."/>
            <person name="Maumus F."/>
            <person name="Michel G."/>
            <person name="Miranda-Saavedra D."/>
            <person name="Morales J."/>
            <person name="Moreau H."/>
            <person name="Motomura T."/>
            <person name="Nagasato C."/>
            <person name="Napoli C.A."/>
            <person name="Nelson D.R."/>
            <person name="Nyvall-Collen P."/>
            <person name="Peters A.F."/>
            <person name="Pommier C."/>
            <person name="Potin P."/>
            <person name="Poulain J."/>
            <person name="Quesneville H."/>
            <person name="Read B."/>
            <person name="Rensing S.A."/>
            <person name="Ritter A."/>
            <person name="Rousvoal S."/>
            <person name="Samanta M."/>
            <person name="Samson G."/>
            <person name="Schroeder D.C."/>
            <person name="Segurens B."/>
            <person name="Strittmatter M."/>
            <person name="Tonon T."/>
            <person name="Tregear J.W."/>
            <person name="Valentin K."/>
            <person name="von Dassow P."/>
            <person name="Yamagishi T."/>
            <person name="Van de Peer Y."/>
            <person name="Wincker P."/>
        </authorList>
    </citation>
    <scope>NUCLEOTIDE SEQUENCE [LARGE SCALE GENOMIC DNA]</scope>
    <source>
        <strain evidence="3">Ec32 / CCAP1310/4</strain>
    </source>
</reference>
<evidence type="ECO:0000256" key="1">
    <source>
        <dbReference type="SAM" id="Phobius"/>
    </source>
</evidence>
<dbReference type="GO" id="GO:0016746">
    <property type="term" value="F:acyltransferase activity"/>
    <property type="evidence" value="ECO:0007669"/>
    <property type="project" value="UniProtKB-KW"/>
</dbReference>
<gene>
    <name evidence="2" type="ORF">Esi_0035_0140</name>
</gene>
<dbReference type="EMBL" id="FN649758">
    <property type="protein sequence ID" value="CBJ26622.1"/>
    <property type="molecule type" value="Genomic_DNA"/>
</dbReference>
<dbReference type="AlphaFoldDB" id="D7FYY0"/>
<protein>
    <submittedName>
        <fullName evidence="2">Acyltransferase</fullName>
    </submittedName>
</protein>
<keyword evidence="2" id="KW-0012">Acyltransferase</keyword>
<evidence type="ECO:0000313" key="3">
    <source>
        <dbReference type="Proteomes" id="UP000002630"/>
    </source>
</evidence>
<dbReference type="EMBL" id="FN648542">
    <property type="protein sequence ID" value="CBJ26622.1"/>
    <property type="molecule type" value="Genomic_DNA"/>
</dbReference>
<evidence type="ECO:0000313" key="2">
    <source>
        <dbReference type="EMBL" id="CBJ26622.1"/>
    </source>
</evidence>
<keyword evidence="1" id="KW-0812">Transmembrane</keyword>
<feature type="transmembrane region" description="Helical" evidence="1">
    <location>
        <begin position="21"/>
        <end position="43"/>
    </location>
</feature>
<keyword evidence="2" id="KW-0808">Transferase</keyword>
<keyword evidence="3" id="KW-1185">Reference proteome</keyword>
<organism evidence="2 3">
    <name type="scientific">Ectocarpus siliculosus</name>
    <name type="common">Brown alga</name>
    <name type="synonym">Conferva siliculosa</name>
    <dbReference type="NCBI Taxonomy" id="2880"/>
    <lineage>
        <taxon>Eukaryota</taxon>
        <taxon>Sar</taxon>
        <taxon>Stramenopiles</taxon>
        <taxon>Ochrophyta</taxon>
        <taxon>PX clade</taxon>
        <taxon>Phaeophyceae</taxon>
        <taxon>Ectocarpales</taxon>
        <taxon>Ectocarpaceae</taxon>
        <taxon>Ectocarpus</taxon>
    </lineage>
</organism>
<sequence>MITTAAREGKKKISPYMPQEGAAGMAYHGLCVFLVTLTVNYLVIPFQLLGLTESLDVWGTFSFGIHALVVGLYLVCQMIPTKKAQSKSKTA</sequence>
<keyword evidence="1" id="KW-0472">Membrane</keyword>
<dbReference type="Proteomes" id="UP000002630">
    <property type="component" value="Linkage Group LG33"/>
</dbReference>
<feature type="transmembrane region" description="Helical" evidence="1">
    <location>
        <begin position="55"/>
        <end position="76"/>
    </location>
</feature>
<keyword evidence="1" id="KW-1133">Transmembrane helix</keyword>
<accession>D7FYY0</accession>